<dbReference type="RefSeq" id="WP_211802253.1">
    <property type="nucleotide sequence ID" value="NZ_JAGSCS010000015.1"/>
</dbReference>
<dbReference type="SMART" id="SM00079">
    <property type="entry name" value="PBPe"/>
    <property type="match status" value="1"/>
</dbReference>
<sequence>MMKKKLITGIATLLLGVSLLTGCGSKSEKYMIATDVTYAPFEFEQNGKYVGIDIELLEAIAKAEGFTYELKPMDFSGIIPGVQANQLDGAIAGISITDERKKSVDYSNEYFDSGVAIVAKADSTLTGESDLQGKTFAVKKGTAGAAYAESILAKYGAKIIYFNDTPSMFQAVTSGNADVCFEDYPVAMYKFKTETNPELKVIGDKVTSTPYGFIVKKGANAELLAKFNAGLAKVKASGEYDAIIAKYIGK</sequence>
<feature type="domain" description="Solute-binding protein family 3/N-terminal" evidence="2">
    <location>
        <begin position="29"/>
        <end position="250"/>
    </location>
</feature>
<evidence type="ECO:0000313" key="5">
    <source>
        <dbReference type="Proteomes" id="UP000675379"/>
    </source>
</evidence>
<dbReference type="PROSITE" id="PS51257">
    <property type="entry name" value="PROKAR_LIPOPROTEIN"/>
    <property type="match status" value="1"/>
</dbReference>
<dbReference type="InterPro" id="IPR001638">
    <property type="entry name" value="Solute-binding_3/MltF_N"/>
</dbReference>
<dbReference type="Pfam" id="PF00497">
    <property type="entry name" value="SBP_bac_3"/>
    <property type="match status" value="1"/>
</dbReference>
<dbReference type="InterPro" id="IPR001320">
    <property type="entry name" value="Iontro_rcpt_C"/>
</dbReference>
<dbReference type="PANTHER" id="PTHR35936">
    <property type="entry name" value="MEMBRANE-BOUND LYTIC MUREIN TRANSGLYCOSYLASE F"/>
    <property type="match status" value="1"/>
</dbReference>
<evidence type="ECO:0000313" key="4">
    <source>
        <dbReference type="EMBL" id="MBR0576834.1"/>
    </source>
</evidence>
<dbReference type="Proteomes" id="UP000675379">
    <property type="component" value="Unassembled WGS sequence"/>
</dbReference>
<dbReference type="PANTHER" id="PTHR35936:SF38">
    <property type="entry name" value="GLUTAMINE-BINDING PERIPLASMIC PROTEIN"/>
    <property type="match status" value="1"/>
</dbReference>
<dbReference type="GO" id="GO:0016020">
    <property type="term" value="C:membrane"/>
    <property type="evidence" value="ECO:0007669"/>
    <property type="project" value="InterPro"/>
</dbReference>
<protein>
    <submittedName>
        <fullName evidence="4">Transporter substrate-binding domain-containing protein</fullName>
    </submittedName>
</protein>
<proteinExistence type="predicted"/>
<evidence type="ECO:0000259" key="3">
    <source>
        <dbReference type="SMART" id="SM00079"/>
    </source>
</evidence>
<dbReference type="SMART" id="SM00062">
    <property type="entry name" value="PBPb"/>
    <property type="match status" value="1"/>
</dbReference>
<keyword evidence="1" id="KW-0732">Signal</keyword>
<dbReference type="AlphaFoldDB" id="A0A941CRJ9"/>
<reference evidence="4" key="1">
    <citation type="submission" date="2021-04" db="EMBL/GenBank/DDBJ databases">
        <title>Proteiniclasticum sedimins sp. nov., an obligate anaerobic bacterium isolated from anaerobic sludge.</title>
        <authorList>
            <person name="Liu J."/>
        </authorList>
    </citation>
    <scope>NUCLEOTIDE SEQUENCE</scope>
    <source>
        <strain evidence="4">BAD-10</strain>
    </source>
</reference>
<dbReference type="Gene3D" id="3.40.190.10">
    <property type="entry name" value="Periplasmic binding protein-like II"/>
    <property type="match status" value="2"/>
</dbReference>
<evidence type="ECO:0000259" key="2">
    <source>
        <dbReference type="SMART" id="SM00062"/>
    </source>
</evidence>
<dbReference type="EMBL" id="JAGSCS010000015">
    <property type="protein sequence ID" value="MBR0576834.1"/>
    <property type="molecule type" value="Genomic_DNA"/>
</dbReference>
<gene>
    <name evidence="4" type="ORF">KCG48_10885</name>
</gene>
<name>A0A941CRJ9_9CLOT</name>
<accession>A0A941CRJ9</accession>
<evidence type="ECO:0000256" key="1">
    <source>
        <dbReference type="ARBA" id="ARBA00022729"/>
    </source>
</evidence>
<dbReference type="SUPFAM" id="SSF53850">
    <property type="entry name" value="Periplasmic binding protein-like II"/>
    <property type="match status" value="1"/>
</dbReference>
<organism evidence="4 5">
    <name type="scientific">Proteiniclasticum sediminis</name>
    <dbReference type="NCBI Taxonomy" id="2804028"/>
    <lineage>
        <taxon>Bacteria</taxon>
        <taxon>Bacillati</taxon>
        <taxon>Bacillota</taxon>
        <taxon>Clostridia</taxon>
        <taxon>Eubacteriales</taxon>
        <taxon>Clostridiaceae</taxon>
        <taxon>Proteiniclasticum</taxon>
    </lineage>
</organism>
<dbReference type="GO" id="GO:0015276">
    <property type="term" value="F:ligand-gated monoatomic ion channel activity"/>
    <property type="evidence" value="ECO:0007669"/>
    <property type="project" value="InterPro"/>
</dbReference>
<keyword evidence="5" id="KW-1185">Reference proteome</keyword>
<feature type="domain" description="Ionotropic glutamate receptor C-terminal" evidence="3">
    <location>
        <begin position="29"/>
        <end position="250"/>
    </location>
</feature>
<comment type="caution">
    <text evidence="4">The sequence shown here is derived from an EMBL/GenBank/DDBJ whole genome shotgun (WGS) entry which is preliminary data.</text>
</comment>